<comment type="caution">
    <text evidence="1">The sequence shown here is derived from an EMBL/GenBank/DDBJ whole genome shotgun (WGS) entry which is preliminary data.</text>
</comment>
<dbReference type="RefSeq" id="WP_204572673.1">
    <property type="nucleotide sequence ID" value="NZ_JACJLL010000146.1"/>
</dbReference>
<accession>A0ABS2FJD2</accession>
<name>A0ABS2FJD2_9CLOT</name>
<evidence type="ECO:0000313" key="1">
    <source>
        <dbReference type="EMBL" id="MBM6820685.1"/>
    </source>
</evidence>
<proteinExistence type="predicted"/>
<keyword evidence="2" id="KW-1185">Reference proteome</keyword>
<protein>
    <submittedName>
        <fullName evidence="1">Uncharacterized protein</fullName>
    </submittedName>
</protein>
<dbReference type="Proteomes" id="UP000767334">
    <property type="component" value="Unassembled WGS sequence"/>
</dbReference>
<reference evidence="1 2" key="1">
    <citation type="journal article" date="2021" name="Sci. Rep.">
        <title>The distribution of antibiotic resistance genes in chicken gut microbiota commensals.</title>
        <authorList>
            <person name="Juricova H."/>
            <person name="Matiasovicova J."/>
            <person name="Kubasova T."/>
            <person name="Cejkova D."/>
            <person name="Rychlik I."/>
        </authorList>
    </citation>
    <scope>NUCLEOTIDE SEQUENCE [LARGE SCALE GENOMIC DNA]</scope>
    <source>
        <strain evidence="1 2">An435</strain>
    </source>
</reference>
<gene>
    <name evidence="1" type="ORF">H6A19_15315</name>
</gene>
<evidence type="ECO:0000313" key="2">
    <source>
        <dbReference type="Proteomes" id="UP000767334"/>
    </source>
</evidence>
<dbReference type="EMBL" id="JACJLL010000146">
    <property type="protein sequence ID" value="MBM6820685.1"/>
    <property type="molecule type" value="Genomic_DNA"/>
</dbReference>
<sequence length="122" mass="14328">MLDQLLMLQNKLIQDSGFEEKLINEILEFIKSFKGTLLYPRVIKRKFRIDMKNTYIILNELVKNDLLTIAYEIYCSECDKFQNDIYDSLNEIPKNICCEYCGKDIDIMKDAIVVFKVKNNAG</sequence>
<organism evidence="1 2">
    <name type="scientific">Clostridium saudiense</name>
    <dbReference type="NCBI Taxonomy" id="1414720"/>
    <lineage>
        <taxon>Bacteria</taxon>
        <taxon>Bacillati</taxon>
        <taxon>Bacillota</taxon>
        <taxon>Clostridia</taxon>
        <taxon>Eubacteriales</taxon>
        <taxon>Clostridiaceae</taxon>
        <taxon>Clostridium</taxon>
    </lineage>
</organism>